<dbReference type="InterPro" id="IPR013094">
    <property type="entry name" value="AB_hydrolase_3"/>
</dbReference>
<evidence type="ECO:0000313" key="3">
    <source>
        <dbReference type="Proteomes" id="UP000586918"/>
    </source>
</evidence>
<dbReference type="Gene3D" id="3.40.50.1820">
    <property type="entry name" value="alpha/beta hydrolase"/>
    <property type="match status" value="1"/>
</dbReference>
<keyword evidence="3" id="KW-1185">Reference proteome</keyword>
<reference evidence="2 3" key="1">
    <citation type="submission" date="2020-04" db="EMBL/GenBank/DDBJ databases">
        <authorList>
            <person name="Klaysubun C."/>
            <person name="Duangmal K."/>
            <person name="Lipun K."/>
        </authorList>
    </citation>
    <scope>NUCLEOTIDE SEQUENCE [LARGE SCALE GENOMIC DNA]</scope>
    <source>
        <strain evidence="2 3">DSM 45300</strain>
    </source>
</reference>
<feature type="domain" description="Alpha/beta hydrolase fold-3" evidence="1">
    <location>
        <begin position="4"/>
        <end position="69"/>
    </location>
</feature>
<evidence type="ECO:0000313" key="2">
    <source>
        <dbReference type="EMBL" id="NMH92456.1"/>
    </source>
</evidence>
<proteinExistence type="predicted"/>
<evidence type="ECO:0000259" key="1">
    <source>
        <dbReference type="Pfam" id="PF07859"/>
    </source>
</evidence>
<gene>
    <name evidence="2" type="ORF">HF519_12925</name>
</gene>
<dbReference type="InterPro" id="IPR029058">
    <property type="entry name" value="AB_hydrolase_fold"/>
</dbReference>
<dbReference type="SUPFAM" id="SSF53474">
    <property type="entry name" value="alpha/beta-Hydrolases"/>
    <property type="match status" value="1"/>
</dbReference>
<dbReference type="EMBL" id="JAAXKZ010000039">
    <property type="protein sequence ID" value="NMH92456.1"/>
    <property type="molecule type" value="Genomic_DNA"/>
</dbReference>
<dbReference type="AlphaFoldDB" id="A0A848DIU5"/>
<accession>A0A848DIU5</accession>
<name>A0A848DIU5_9PSEU</name>
<dbReference type="Proteomes" id="UP000586918">
    <property type="component" value="Unassembled WGS sequence"/>
</dbReference>
<comment type="caution">
    <text evidence="2">The sequence shown here is derived from an EMBL/GenBank/DDBJ whole genome shotgun (WGS) entry which is preliminary data.</text>
</comment>
<sequence length="118" mass="13217">MDASYLHRHGPEDPYLSPIFGEFAGCPPILLHAAEPEALFEDARSLGEQVRRTGGNVRTHWFPDTVHIFRSSPSCRNRRGMEELREFAATCGGHGPLRIPEVGVFVVRFAPRCLFAAR</sequence>
<organism evidence="2 3">
    <name type="scientific">Pseudonocardia bannensis</name>
    <dbReference type="NCBI Taxonomy" id="630973"/>
    <lineage>
        <taxon>Bacteria</taxon>
        <taxon>Bacillati</taxon>
        <taxon>Actinomycetota</taxon>
        <taxon>Actinomycetes</taxon>
        <taxon>Pseudonocardiales</taxon>
        <taxon>Pseudonocardiaceae</taxon>
        <taxon>Pseudonocardia</taxon>
    </lineage>
</organism>
<protein>
    <submittedName>
        <fullName evidence="2">Alpha/beta hydrolase</fullName>
    </submittedName>
</protein>
<dbReference type="GO" id="GO:0016787">
    <property type="term" value="F:hydrolase activity"/>
    <property type="evidence" value="ECO:0007669"/>
    <property type="project" value="UniProtKB-KW"/>
</dbReference>
<dbReference type="Pfam" id="PF07859">
    <property type="entry name" value="Abhydrolase_3"/>
    <property type="match status" value="1"/>
</dbReference>
<keyword evidence="2" id="KW-0378">Hydrolase</keyword>